<comment type="catalytic activity">
    <reaction evidence="9">
        <text>N(1)-methylguanosine(37) in tRNA(Phe) + pyruvate + S-adenosyl-L-methionine = 4-demethylwyosine(37) in tRNA(Phe) + 5'-deoxyadenosine + L-methionine + CO2 + H2O</text>
        <dbReference type="Rhea" id="RHEA:36347"/>
        <dbReference type="Rhea" id="RHEA-COMP:10164"/>
        <dbReference type="Rhea" id="RHEA-COMP:10165"/>
        <dbReference type="ChEBI" id="CHEBI:15361"/>
        <dbReference type="ChEBI" id="CHEBI:15377"/>
        <dbReference type="ChEBI" id="CHEBI:16526"/>
        <dbReference type="ChEBI" id="CHEBI:17319"/>
        <dbReference type="ChEBI" id="CHEBI:57844"/>
        <dbReference type="ChEBI" id="CHEBI:59789"/>
        <dbReference type="ChEBI" id="CHEBI:64315"/>
        <dbReference type="ChEBI" id="CHEBI:73542"/>
        <dbReference type="EC" id="4.1.3.44"/>
    </reaction>
</comment>
<evidence type="ECO:0000259" key="11">
    <source>
        <dbReference type="Pfam" id="PF08608"/>
    </source>
</evidence>
<dbReference type="GO" id="GO:0031591">
    <property type="term" value="P:wybutosine biosynthetic process"/>
    <property type="evidence" value="ECO:0007669"/>
    <property type="project" value="TreeGrafter"/>
</dbReference>
<dbReference type="Pfam" id="PF04055">
    <property type="entry name" value="Radical_SAM"/>
    <property type="match status" value="1"/>
</dbReference>
<dbReference type="AlphaFoldDB" id="A0AAV4G4B6"/>
<dbReference type="InterPro" id="IPR013785">
    <property type="entry name" value="Aldolase_TIM"/>
</dbReference>
<keyword evidence="8" id="KW-0456">Lyase</keyword>
<dbReference type="GO" id="GO:0046872">
    <property type="term" value="F:metal ion binding"/>
    <property type="evidence" value="ECO:0007669"/>
    <property type="project" value="UniProtKB-KW"/>
</dbReference>
<dbReference type="PANTHER" id="PTHR13930">
    <property type="entry name" value="S-ADENOSYL-L-METHIONINE-DEPENDENT TRNA 4-DEMETHYLWYOSINE SYNTHASE"/>
    <property type="match status" value="1"/>
</dbReference>
<evidence type="ECO:0000256" key="5">
    <source>
        <dbReference type="ARBA" id="ARBA00022723"/>
    </source>
</evidence>
<evidence type="ECO:0000256" key="8">
    <source>
        <dbReference type="ARBA" id="ARBA00023239"/>
    </source>
</evidence>
<evidence type="ECO:0000313" key="13">
    <source>
        <dbReference type="Proteomes" id="UP000762676"/>
    </source>
</evidence>
<dbReference type="Pfam" id="PF08608">
    <property type="entry name" value="Wyosine_form"/>
    <property type="match status" value="1"/>
</dbReference>
<protein>
    <submittedName>
        <fullName evidence="12">S-adenosyl-L-methionine-dependent tRNA 4-demethylwyosine synthase</fullName>
    </submittedName>
</protein>
<feature type="domain" description="tRNA wybutosine-synthesis" evidence="11">
    <location>
        <begin position="121"/>
        <end position="183"/>
    </location>
</feature>
<name>A0AAV4G4B6_9GAST</name>
<keyword evidence="7" id="KW-0411">Iron-sulfur</keyword>
<evidence type="ECO:0000259" key="10">
    <source>
        <dbReference type="Pfam" id="PF04055"/>
    </source>
</evidence>
<comment type="cofactor">
    <cofactor evidence="1">
        <name>[4Fe-4S] cluster</name>
        <dbReference type="ChEBI" id="CHEBI:49883"/>
    </cofactor>
</comment>
<evidence type="ECO:0000256" key="3">
    <source>
        <dbReference type="ARBA" id="ARBA00022691"/>
    </source>
</evidence>
<reference evidence="12 13" key="1">
    <citation type="journal article" date="2021" name="Elife">
        <title>Chloroplast acquisition without the gene transfer in kleptoplastic sea slugs, Plakobranchus ocellatus.</title>
        <authorList>
            <person name="Maeda T."/>
            <person name="Takahashi S."/>
            <person name="Yoshida T."/>
            <person name="Shimamura S."/>
            <person name="Takaki Y."/>
            <person name="Nagai Y."/>
            <person name="Toyoda A."/>
            <person name="Suzuki Y."/>
            <person name="Arimoto A."/>
            <person name="Ishii H."/>
            <person name="Satoh N."/>
            <person name="Nishiyama T."/>
            <person name="Hasebe M."/>
            <person name="Maruyama T."/>
            <person name="Minagawa J."/>
            <person name="Obokata J."/>
            <person name="Shigenobu S."/>
        </authorList>
    </citation>
    <scope>NUCLEOTIDE SEQUENCE [LARGE SCALE GENOMIC DNA]</scope>
</reference>
<dbReference type="InterPro" id="IPR034556">
    <property type="entry name" value="tRNA_wybutosine-synthase"/>
</dbReference>
<feature type="domain" description="Radical SAM core" evidence="10">
    <location>
        <begin position="10"/>
        <end position="117"/>
    </location>
</feature>
<keyword evidence="4" id="KW-0819">tRNA processing</keyword>
<dbReference type="InterPro" id="IPR007197">
    <property type="entry name" value="rSAM"/>
</dbReference>
<dbReference type="Gene3D" id="3.20.20.70">
    <property type="entry name" value="Aldolase class I"/>
    <property type="match status" value="1"/>
</dbReference>
<keyword evidence="2" id="KW-0004">4Fe-4S</keyword>
<dbReference type="Proteomes" id="UP000762676">
    <property type="component" value="Unassembled WGS sequence"/>
</dbReference>
<keyword evidence="5" id="KW-0479">Metal-binding</keyword>
<evidence type="ECO:0000256" key="2">
    <source>
        <dbReference type="ARBA" id="ARBA00022485"/>
    </source>
</evidence>
<sequence>MTPQHCALSLVGEPIMYPQINEFIRLLHGRHISSFLVTNAQFPQEIRDLLPVTQLYVSVDAATKDSLKKIDRPLFKDFWQRFLDSLTALRDKGQRTVYRLTLVKAFNTEELDNYAKLVSLGSPDFIEVKGVTYCGESKASNLTMQNVPWHEEVVKFVKELESRLPDYELASEHEHSNCLLLAHNKFKRKGQWWTWIDYPKFHELWRRYDESDGRESFSSSDYMAPTPHWAVFGADEQGFDPAETRFYRNKKS</sequence>
<dbReference type="CDD" id="cd01335">
    <property type="entry name" value="Radical_SAM"/>
    <property type="match status" value="1"/>
</dbReference>
<keyword evidence="6" id="KW-0408">Iron</keyword>
<dbReference type="GO" id="GO:0051539">
    <property type="term" value="F:4 iron, 4 sulfur cluster binding"/>
    <property type="evidence" value="ECO:0007669"/>
    <property type="project" value="UniProtKB-KW"/>
</dbReference>
<proteinExistence type="predicted"/>
<dbReference type="InterPro" id="IPR058240">
    <property type="entry name" value="rSAM_sf"/>
</dbReference>
<dbReference type="GO" id="GO:0102521">
    <property type="term" value="F:tRNA-4-demethylwyosine synthase activity"/>
    <property type="evidence" value="ECO:0007669"/>
    <property type="project" value="UniProtKB-EC"/>
</dbReference>
<gene>
    <name evidence="12" type="ORF">ElyMa_002306500</name>
</gene>
<dbReference type="SUPFAM" id="SSF102114">
    <property type="entry name" value="Radical SAM enzymes"/>
    <property type="match status" value="1"/>
</dbReference>
<dbReference type="PANTHER" id="PTHR13930:SF0">
    <property type="entry name" value="S-ADENOSYL-L-METHIONINE-DEPENDENT TRNA 4-DEMETHYLWYOSINE SYNTHASE TYW1-RELATED"/>
    <property type="match status" value="1"/>
</dbReference>
<evidence type="ECO:0000256" key="1">
    <source>
        <dbReference type="ARBA" id="ARBA00001966"/>
    </source>
</evidence>
<keyword evidence="13" id="KW-1185">Reference proteome</keyword>
<organism evidence="12 13">
    <name type="scientific">Elysia marginata</name>
    <dbReference type="NCBI Taxonomy" id="1093978"/>
    <lineage>
        <taxon>Eukaryota</taxon>
        <taxon>Metazoa</taxon>
        <taxon>Spiralia</taxon>
        <taxon>Lophotrochozoa</taxon>
        <taxon>Mollusca</taxon>
        <taxon>Gastropoda</taxon>
        <taxon>Heterobranchia</taxon>
        <taxon>Euthyneura</taxon>
        <taxon>Panpulmonata</taxon>
        <taxon>Sacoglossa</taxon>
        <taxon>Placobranchoidea</taxon>
        <taxon>Plakobranchidae</taxon>
        <taxon>Elysia</taxon>
    </lineage>
</organism>
<keyword evidence="3" id="KW-0949">S-adenosyl-L-methionine</keyword>
<comment type="caution">
    <text evidence="12">The sequence shown here is derived from an EMBL/GenBank/DDBJ whole genome shotgun (WGS) entry which is preliminary data.</text>
</comment>
<evidence type="ECO:0000256" key="4">
    <source>
        <dbReference type="ARBA" id="ARBA00022694"/>
    </source>
</evidence>
<evidence type="ECO:0000313" key="12">
    <source>
        <dbReference type="EMBL" id="GFR80109.1"/>
    </source>
</evidence>
<dbReference type="EMBL" id="BMAT01004771">
    <property type="protein sequence ID" value="GFR80109.1"/>
    <property type="molecule type" value="Genomic_DNA"/>
</dbReference>
<accession>A0AAV4G4B6</accession>
<evidence type="ECO:0000256" key="6">
    <source>
        <dbReference type="ARBA" id="ARBA00023004"/>
    </source>
</evidence>
<dbReference type="InterPro" id="IPR013917">
    <property type="entry name" value="tRNA_wybutosine-synth"/>
</dbReference>
<evidence type="ECO:0000256" key="9">
    <source>
        <dbReference type="ARBA" id="ARBA00049466"/>
    </source>
</evidence>
<evidence type="ECO:0000256" key="7">
    <source>
        <dbReference type="ARBA" id="ARBA00023014"/>
    </source>
</evidence>